<dbReference type="PIRSF" id="PIRSF000706">
    <property type="entry name" value="Kanamycin_kin"/>
    <property type="match status" value="1"/>
</dbReference>
<evidence type="ECO:0000256" key="5">
    <source>
        <dbReference type="ARBA" id="ARBA00022840"/>
    </source>
</evidence>
<evidence type="ECO:0000313" key="9">
    <source>
        <dbReference type="EMBL" id="MDQ0165270.1"/>
    </source>
</evidence>
<evidence type="ECO:0000313" key="10">
    <source>
        <dbReference type="Proteomes" id="UP001235840"/>
    </source>
</evidence>
<keyword evidence="2 7" id="KW-0808">Transferase</keyword>
<dbReference type="SUPFAM" id="SSF56112">
    <property type="entry name" value="Protein kinase-like (PK-like)"/>
    <property type="match status" value="1"/>
</dbReference>
<dbReference type="Proteomes" id="UP001235840">
    <property type="component" value="Unassembled WGS sequence"/>
</dbReference>
<dbReference type="InterPro" id="IPR024165">
    <property type="entry name" value="Kan/Strep_kinase"/>
</dbReference>
<dbReference type="RefSeq" id="WP_307392138.1">
    <property type="nucleotide sequence ID" value="NZ_BAAADK010000045.1"/>
</dbReference>
<dbReference type="EMBL" id="JAUSTY010000004">
    <property type="protein sequence ID" value="MDQ0165270.1"/>
    <property type="molecule type" value="Genomic_DNA"/>
</dbReference>
<protein>
    <submittedName>
        <fullName evidence="9">Aminoglycoside phosphotransferase</fullName>
    </submittedName>
</protein>
<evidence type="ECO:0000256" key="1">
    <source>
        <dbReference type="ARBA" id="ARBA00006219"/>
    </source>
</evidence>
<reference evidence="9 10" key="1">
    <citation type="submission" date="2023-07" db="EMBL/GenBank/DDBJ databases">
        <title>Genomic Encyclopedia of Type Strains, Phase IV (KMG-IV): sequencing the most valuable type-strain genomes for metagenomic binning, comparative biology and taxonomic classification.</title>
        <authorList>
            <person name="Goeker M."/>
        </authorList>
    </citation>
    <scope>NUCLEOTIDE SEQUENCE [LARGE SCALE GENOMIC DNA]</scope>
    <source>
        <strain evidence="9 10">DSM 12751</strain>
    </source>
</reference>
<keyword evidence="4 7" id="KW-0418">Kinase</keyword>
<keyword evidence="10" id="KW-1185">Reference proteome</keyword>
<organism evidence="9 10">
    <name type="scientific">Caldalkalibacillus horti</name>
    <dbReference type="NCBI Taxonomy" id="77523"/>
    <lineage>
        <taxon>Bacteria</taxon>
        <taxon>Bacillati</taxon>
        <taxon>Bacillota</taxon>
        <taxon>Bacilli</taxon>
        <taxon>Bacillales</taxon>
        <taxon>Bacillaceae</taxon>
        <taxon>Caldalkalibacillus</taxon>
    </lineage>
</organism>
<dbReference type="Gene3D" id="3.30.200.20">
    <property type="entry name" value="Phosphorylase Kinase, domain 1"/>
    <property type="match status" value="1"/>
</dbReference>
<dbReference type="CDD" id="cd05150">
    <property type="entry name" value="APH"/>
    <property type="match status" value="1"/>
</dbReference>
<dbReference type="InterPro" id="IPR051678">
    <property type="entry name" value="AGP_Transferase"/>
</dbReference>
<proteinExistence type="inferred from homology"/>
<evidence type="ECO:0000256" key="4">
    <source>
        <dbReference type="ARBA" id="ARBA00022777"/>
    </source>
</evidence>
<dbReference type="InterPro" id="IPR011009">
    <property type="entry name" value="Kinase-like_dom_sf"/>
</dbReference>
<dbReference type="PANTHER" id="PTHR21310">
    <property type="entry name" value="AMINOGLYCOSIDE PHOSPHOTRANSFERASE-RELATED-RELATED"/>
    <property type="match status" value="1"/>
</dbReference>
<dbReference type="Pfam" id="PF01636">
    <property type="entry name" value="APH"/>
    <property type="match status" value="1"/>
</dbReference>
<feature type="domain" description="Aminoglycoside phosphotransferase" evidence="8">
    <location>
        <begin position="42"/>
        <end position="266"/>
    </location>
</feature>
<dbReference type="PANTHER" id="PTHR21310:SF41">
    <property type="entry name" value="3'-PHOSPHOTRANSFERASE, PUTATIVE-RELATED"/>
    <property type="match status" value="1"/>
</dbReference>
<evidence type="ECO:0000259" key="8">
    <source>
        <dbReference type="Pfam" id="PF01636"/>
    </source>
</evidence>
<keyword evidence="5 7" id="KW-0067">ATP-binding</keyword>
<sequence>MKDREGDETITVNIKENLPSELKRLIGDATWQQSQVGHSGTDVYKLTKLADAESAYLKIAKDNNDQESLRRDVEVLHWLEGKLPVPQVYAYFEDIDNGYLLMSEIKGQHGATQELLENPELLVRCYADGLRDIHSIAIENCPFNQSVEVKVELANKRVQLGLVDEGDFEEEYKGFSVEKLFTQLKKTRPTTEDIVFTHGDYCLPNLIIQENEVSGFIDLGRAGLADRYQDIALAVRSLKHNNLGQWVDSFLDCYGLQSIDQEKVKFYILLDEFF</sequence>
<accession>A0ABT9VXD3</accession>
<comment type="similarity">
    <text evidence="1 7">Belongs to the aminoglycoside phosphotransferase family.</text>
</comment>
<dbReference type="InterPro" id="IPR002575">
    <property type="entry name" value="Aminoglycoside_PTrfase"/>
</dbReference>
<evidence type="ECO:0000256" key="7">
    <source>
        <dbReference type="PIRNR" id="PIRNR000706"/>
    </source>
</evidence>
<comment type="caution">
    <text evidence="9">The sequence shown here is derived from an EMBL/GenBank/DDBJ whole genome shotgun (WGS) entry which is preliminary data.</text>
</comment>
<keyword evidence="6 7" id="KW-0046">Antibiotic resistance</keyword>
<keyword evidence="3 7" id="KW-0547">Nucleotide-binding</keyword>
<gene>
    <name evidence="9" type="ORF">J2S11_001170</name>
</gene>
<evidence type="ECO:0000256" key="6">
    <source>
        <dbReference type="ARBA" id="ARBA00023251"/>
    </source>
</evidence>
<dbReference type="NCBIfam" id="NF033068">
    <property type="entry name" value="APH_3p"/>
    <property type="match status" value="1"/>
</dbReference>
<evidence type="ECO:0000256" key="2">
    <source>
        <dbReference type="ARBA" id="ARBA00022679"/>
    </source>
</evidence>
<name>A0ABT9VXD3_9BACI</name>
<evidence type="ECO:0000256" key="3">
    <source>
        <dbReference type="ARBA" id="ARBA00022741"/>
    </source>
</evidence>
<dbReference type="Gene3D" id="3.90.1200.10">
    <property type="match status" value="1"/>
</dbReference>